<name>A0ABV0JEU3_9CYAN</name>
<evidence type="ECO:0000313" key="3">
    <source>
        <dbReference type="EMBL" id="MEP0820304.1"/>
    </source>
</evidence>
<reference evidence="3 4" key="1">
    <citation type="submission" date="2022-04" db="EMBL/GenBank/DDBJ databases">
        <title>Positive selection, recombination, and allopatry shape intraspecific diversity of widespread and dominant cyanobacteria.</title>
        <authorList>
            <person name="Wei J."/>
            <person name="Shu W."/>
            <person name="Hu C."/>
        </authorList>
    </citation>
    <scope>NUCLEOTIDE SEQUENCE [LARGE SCALE GENOMIC DNA]</scope>
    <source>
        <strain evidence="3 4">GB2-A4</strain>
    </source>
</reference>
<organism evidence="3 4">
    <name type="scientific">Trichocoleus desertorum GB2-A4</name>
    <dbReference type="NCBI Taxonomy" id="2933944"/>
    <lineage>
        <taxon>Bacteria</taxon>
        <taxon>Bacillati</taxon>
        <taxon>Cyanobacteriota</taxon>
        <taxon>Cyanophyceae</taxon>
        <taxon>Leptolyngbyales</taxon>
        <taxon>Trichocoleusaceae</taxon>
        <taxon>Trichocoleus</taxon>
    </lineage>
</organism>
<dbReference type="RefSeq" id="WP_190442476.1">
    <property type="nucleotide sequence ID" value="NZ_JAMPKM010000025.1"/>
</dbReference>
<sequence>MLRSLRLTALVSAALTAFLPEVAFSQLPVGEASYPAVVNPNTDVPLCYFQAENGQTFDLGKLCNQNAPRVELASTSFGAQNCYFVDATGRPCAPSTSQPQSQSMVNQVAPSSPLRP</sequence>
<comment type="caution">
    <text evidence="3">The sequence shown here is derived from an EMBL/GenBank/DDBJ whole genome shotgun (WGS) entry which is preliminary data.</text>
</comment>
<accession>A0ABV0JEU3</accession>
<feature type="chain" id="PRO_5047143025" evidence="2">
    <location>
        <begin position="26"/>
        <end position="116"/>
    </location>
</feature>
<keyword evidence="2" id="KW-0732">Signal</keyword>
<feature type="signal peptide" evidence="2">
    <location>
        <begin position="1"/>
        <end position="25"/>
    </location>
</feature>
<feature type="compositionally biased region" description="Polar residues" evidence="1">
    <location>
        <begin position="94"/>
        <end position="110"/>
    </location>
</feature>
<gene>
    <name evidence="3" type="ORF">NC998_24705</name>
</gene>
<evidence type="ECO:0000313" key="4">
    <source>
        <dbReference type="Proteomes" id="UP001464891"/>
    </source>
</evidence>
<evidence type="ECO:0000256" key="1">
    <source>
        <dbReference type="SAM" id="MobiDB-lite"/>
    </source>
</evidence>
<proteinExistence type="predicted"/>
<keyword evidence="4" id="KW-1185">Reference proteome</keyword>
<feature type="region of interest" description="Disordered" evidence="1">
    <location>
        <begin position="92"/>
        <end position="116"/>
    </location>
</feature>
<dbReference type="Proteomes" id="UP001464891">
    <property type="component" value="Unassembled WGS sequence"/>
</dbReference>
<dbReference type="EMBL" id="JAMPKM010000025">
    <property type="protein sequence ID" value="MEP0820304.1"/>
    <property type="molecule type" value="Genomic_DNA"/>
</dbReference>
<evidence type="ECO:0000256" key="2">
    <source>
        <dbReference type="SAM" id="SignalP"/>
    </source>
</evidence>
<protein>
    <submittedName>
        <fullName evidence="3">Uncharacterized protein</fullName>
    </submittedName>
</protein>